<feature type="domain" description="6-phosphogluconate dehydrogenase C-terminal" evidence="4">
    <location>
        <begin position="173"/>
        <end position="300"/>
    </location>
</feature>
<dbReference type="InterPro" id="IPR004849">
    <property type="entry name" value="6DGDH_YqeC"/>
</dbReference>
<organism evidence="5 6">
    <name type="scientific">Vagococcus acidifermentans</name>
    <dbReference type="NCBI Taxonomy" id="564710"/>
    <lineage>
        <taxon>Bacteria</taxon>
        <taxon>Bacillati</taxon>
        <taxon>Bacillota</taxon>
        <taxon>Bacilli</taxon>
        <taxon>Lactobacillales</taxon>
        <taxon>Enterococcaceae</taxon>
        <taxon>Vagococcus</taxon>
    </lineage>
</organism>
<dbReference type="SMART" id="SM01350">
    <property type="entry name" value="6PGD"/>
    <property type="match status" value="1"/>
</dbReference>
<protein>
    <submittedName>
        <fullName evidence="5">6-phosphogluconate dehydrogenase (Decarboxylating)</fullName>
    </submittedName>
</protein>
<dbReference type="Pfam" id="PF03446">
    <property type="entry name" value="NAD_binding_2"/>
    <property type="match status" value="1"/>
</dbReference>
<dbReference type="EMBL" id="NGKC01000024">
    <property type="protein sequence ID" value="RSU09058.1"/>
    <property type="molecule type" value="Genomic_DNA"/>
</dbReference>
<dbReference type="Gene3D" id="1.10.1040.10">
    <property type="entry name" value="N-(1-d-carboxylethyl)-l-norvaline Dehydrogenase, domain 2"/>
    <property type="match status" value="1"/>
</dbReference>
<dbReference type="SUPFAM" id="SSF48179">
    <property type="entry name" value="6-phosphogluconate dehydrogenase C-terminal domain-like"/>
    <property type="match status" value="1"/>
</dbReference>
<dbReference type="NCBIfam" id="TIGR00872">
    <property type="entry name" value="gnd_rel"/>
    <property type="match status" value="1"/>
</dbReference>
<dbReference type="InterPro" id="IPR008927">
    <property type="entry name" value="6-PGluconate_DH-like_C_sf"/>
</dbReference>
<dbReference type="PANTHER" id="PTHR11811">
    <property type="entry name" value="6-PHOSPHOGLUCONATE DEHYDROGENASE"/>
    <property type="match status" value="1"/>
</dbReference>
<reference evidence="5 6" key="1">
    <citation type="submission" date="2017-05" db="EMBL/GenBank/DDBJ databases">
        <title>Vagococcus spp. assemblies.</title>
        <authorList>
            <person name="Gulvik C.A."/>
        </authorList>
    </citation>
    <scope>NUCLEOTIDE SEQUENCE [LARGE SCALE GENOMIC DNA]</scope>
    <source>
        <strain evidence="5 6">LMG 24798</strain>
    </source>
</reference>
<sequence>MKRRDILNIGMVGLGKMGLNLALNLTSNGISVTGYDLNESSTALAKEKGLEIAANIHELVQSLPQPRILWVMVPAGEATKNVVEELGAELDKADMVVDGGNSFYEDSIANYRILKEKGIYFFDCGTSGGMEGALSGGNFMIGGDEAAFKQLEPVFEKIAQPGGYLYTGKIGSGHYLKMVHNGIEYGMMQAIGEGFDLLAHSPYTYQNDKVAALWNNGSVIRSWLMELAAEAFADDPRLEGIKGTMYSSGEGQWTVEEALKRKVPVPVIATSLMMRYRSLEEDTFTGKVVASLRKGFGGHEVKK</sequence>
<dbReference type="GO" id="GO:0050661">
    <property type="term" value="F:NADP binding"/>
    <property type="evidence" value="ECO:0007669"/>
    <property type="project" value="InterPro"/>
</dbReference>
<dbReference type="GO" id="GO:0004616">
    <property type="term" value="F:phosphogluconate dehydrogenase (decarboxylating) activity"/>
    <property type="evidence" value="ECO:0007669"/>
    <property type="project" value="InterPro"/>
</dbReference>
<dbReference type="PRINTS" id="PR00076">
    <property type="entry name" value="6PGDHDRGNASE"/>
</dbReference>
<comment type="caution">
    <text evidence="5">The sequence shown here is derived from an EMBL/GenBank/DDBJ whole genome shotgun (WGS) entry which is preliminary data.</text>
</comment>
<evidence type="ECO:0000313" key="5">
    <source>
        <dbReference type="EMBL" id="RSU09058.1"/>
    </source>
</evidence>
<dbReference type="Proteomes" id="UP000286773">
    <property type="component" value="Unassembled WGS sequence"/>
</dbReference>
<dbReference type="GO" id="GO:0006098">
    <property type="term" value="P:pentose-phosphate shunt"/>
    <property type="evidence" value="ECO:0007669"/>
    <property type="project" value="InterPro"/>
</dbReference>
<dbReference type="InterPro" id="IPR036291">
    <property type="entry name" value="NAD(P)-bd_dom_sf"/>
</dbReference>
<dbReference type="InterPro" id="IPR006115">
    <property type="entry name" value="6PGDH_NADP-bd"/>
</dbReference>
<evidence type="ECO:0000313" key="6">
    <source>
        <dbReference type="Proteomes" id="UP000286773"/>
    </source>
</evidence>
<name>A0A430ALS2_9ENTE</name>
<dbReference type="InterPro" id="IPR013328">
    <property type="entry name" value="6PGD_dom2"/>
</dbReference>
<evidence type="ECO:0000256" key="1">
    <source>
        <dbReference type="ARBA" id="ARBA00008419"/>
    </source>
</evidence>
<keyword evidence="2" id="KW-0560">Oxidoreductase</keyword>
<keyword evidence="3" id="KW-0311">Gluconate utilization</keyword>
<dbReference type="Pfam" id="PF00393">
    <property type="entry name" value="6PGD"/>
    <property type="match status" value="1"/>
</dbReference>
<comment type="similarity">
    <text evidence="1">Belongs to the 6-phosphogluconate dehydrogenase family.</text>
</comment>
<dbReference type="NCBIfam" id="NF007161">
    <property type="entry name" value="PRK09599.1"/>
    <property type="match status" value="1"/>
</dbReference>
<keyword evidence="6" id="KW-1185">Reference proteome</keyword>
<dbReference type="AlphaFoldDB" id="A0A430ALS2"/>
<dbReference type="SUPFAM" id="SSF51735">
    <property type="entry name" value="NAD(P)-binding Rossmann-fold domains"/>
    <property type="match status" value="1"/>
</dbReference>
<dbReference type="InterPro" id="IPR006183">
    <property type="entry name" value="Pgluconate_DH"/>
</dbReference>
<evidence type="ECO:0000256" key="2">
    <source>
        <dbReference type="ARBA" id="ARBA00023002"/>
    </source>
</evidence>
<proteinExistence type="inferred from homology"/>
<dbReference type="Gene3D" id="3.40.50.720">
    <property type="entry name" value="NAD(P)-binding Rossmann-like Domain"/>
    <property type="match status" value="1"/>
</dbReference>
<accession>A0A430ALS2</accession>
<dbReference type="InterPro" id="IPR006114">
    <property type="entry name" value="6PGDH_C"/>
</dbReference>
<dbReference type="GO" id="GO:0019521">
    <property type="term" value="P:D-gluconate metabolic process"/>
    <property type="evidence" value="ECO:0007669"/>
    <property type="project" value="UniProtKB-KW"/>
</dbReference>
<evidence type="ECO:0000259" key="4">
    <source>
        <dbReference type="SMART" id="SM01350"/>
    </source>
</evidence>
<evidence type="ECO:0000256" key="3">
    <source>
        <dbReference type="ARBA" id="ARBA00023064"/>
    </source>
</evidence>
<gene>
    <name evidence="5" type="ORF">CBF27_13605</name>
</gene>